<organism evidence="2 3">
    <name type="scientific">Seminavis robusta</name>
    <dbReference type="NCBI Taxonomy" id="568900"/>
    <lineage>
        <taxon>Eukaryota</taxon>
        <taxon>Sar</taxon>
        <taxon>Stramenopiles</taxon>
        <taxon>Ochrophyta</taxon>
        <taxon>Bacillariophyta</taxon>
        <taxon>Bacillariophyceae</taxon>
        <taxon>Bacillariophycidae</taxon>
        <taxon>Naviculales</taxon>
        <taxon>Naviculaceae</taxon>
        <taxon>Seminavis</taxon>
    </lineage>
</organism>
<dbReference type="AlphaFoldDB" id="A0A9N8EP57"/>
<dbReference type="EMBL" id="CAICTM010001512">
    <property type="protein sequence ID" value="CAB9524253.1"/>
    <property type="molecule type" value="Genomic_DNA"/>
</dbReference>
<reference evidence="2" key="1">
    <citation type="submission" date="2020-06" db="EMBL/GenBank/DDBJ databases">
        <authorList>
            <consortium name="Plant Systems Biology data submission"/>
        </authorList>
    </citation>
    <scope>NUCLEOTIDE SEQUENCE</scope>
    <source>
        <strain evidence="2">D6</strain>
    </source>
</reference>
<feature type="region of interest" description="Disordered" evidence="1">
    <location>
        <begin position="224"/>
        <end position="246"/>
    </location>
</feature>
<evidence type="ECO:0000256" key="1">
    <source>
        <dbReference type="SAM" id="MobiDB-lite"/>
    </source>
</evidence>
<sequence>MNSNVGNGEHMSVGNVWAELPIPLSDIFQQEVAPYLKVVDFVHLSAVSRRYQILFGATGSQGSTKPLADLLRREADHHPPGGGSLYYTNQLPTIGKLTVEESLQEDPLLVAQLRKGAMRRRKLILLHYPSQRNHDDSDDDSDDDEHQHGLDEGSQLQLRTVIRSFLPKNYVELNRIRAEFYQRVGSSEAPCGSTSFVAVNLSGVDIYCHWIDFDGEVTVRDGDRIPPGPNGNEQQPSFVVNHNSNQHSNPRHVFEHGSYVTHAFALCFQSGGPPFAIYQPRTW</sequence>
<keyword evidence="3" id="KW-1185">Reference proteome</keyword>
<name>A0A9N8EP57_9STRA</name>
<feature type="region of interest" description="Disordered" evidence="1">
    <location>
        <begin position="129"/>
        <end position="153"/>
    </location>
</feature>
<comment type="caution">
    <text evidence="2">The sequence shown here is derived from an EMBL/GenBank/DDBJ whole genome shotgun (WGS) entry which is preliminary data.</text>
</comment>
<evidence type="ECO:0000313" key="3">
    <source>
        <dbReference type="Proteomes" id="UP001153069"/>
    </source>
</evidence>
<gene>
    <name evidence="2" type="ORF">SEMRO_1514_G278840.1</name>
</gene>
<feature type="compositionally biased region" description="Polar residues" evidence="1">
    <location>
        <begin position="231"/>
        <end position="246"/>
    </location>
</feature>
<dbReference type="OrthoDB" id="10661596at2759"/>
<evidence type="ECO:0000313" key="2">
    <source>
        <dbReference type="EMBL" id="CAB9524253.1"/>
    </source>
</evidence>
<proteinExistence type="predicted"/>
<dbReference type="Proteomes" id="UP001153069">
    <property type="component" value="Unassembled WGS sequence"/>
</dbReference>
<accession>A0A9N8EP57</accession>
<protein>
    <submittedName>
        <fullName evidence="2">Uncharacterized protein</fullName>
    </submittedName>
</protein>